<dbReference type="OrthoDB" id="2655914at2759"/>
<evidence type="ECO:0000313" key="2">
    <source>
        <dbReference type="Proteomes" id="UP000183567"/>
    </source>
</evidence>
<sequence>MQMIAKVISSVTDSSLFIIWAFQLSLDPTAPSDDMGLIKGVQRSCPVEFKTRVPDTEIRHMMLTTDFSVAQQLGILVTIQREKITVLS</sequence>
<evidence type="ECO:0000313" key="1">
    <source>
        <dbReference type="EMBL" id="OJA12079.1"/>
    </source>
</evidence>
<keyword evidence="2" id="KW-1185">Reference proteome</keyword>
<comment type="caution">
    <text evidence="1">The sequence shown here is derived from an EMBL/GenBank/DDBJ whole genome shotgun (WGS) entry which is preliminary data.</text>
</comment>
<proteinExistence type="predicted"/>
<reference evidence="1 2" key="1">
    <citation type="submission" date="2016-03" db="EMBL/GenBank/DDBJ databases">
        <title>Comparative genomics of the ectomycorrhizal sister species Rhizopogon vinicolor and Rhizopogon vesiculosus (Basidiomycota: Boletales) reveals a divergence of the mating type B locus.</title>
        <authorList>
            <person name="Mujic A.B."/>
            <person name="Kuo A."/>
            <person name="Tritt A."/>
            <person name="Lipzen A."/>
            <person name="Chen C."/>
            <person name="Johnson J."/>
            <person name="Sharma A."/>
            <person name="Barry K."/>
            <person name="Grigoriev I.V."/>
            <person name="Spatafora J.W."/>
        </authorList>
    </citation>
    <scope>NUCLEOTIDE SEQUENCE [LARGE SCALE GENOMIC DNA]</scope>
    <source>
        <strain evidence="1 2">AM-OR11-056</strain>
    </source>
</reference>
<dbReference type="STRING" id="180088.A0A1J8PUB3"/>
<dbReference type="Proteomes" id="UP000183567">
    <property type="component" value="Unassembled WGS sequence"/>
</dbReference>
<gene>
    <name evidence="1" type="ORF">AZE42_02189</name>
</gene>
<organism evidence="1 2">
    <name type="scientific">Rhizopogon vesiculosus</name>
    <dbReference type="NCBI Taxonomy" id="180088"/>
    <lineage>
        <taxon>Eukaryota</taxon>
        <taxon>Fungi</taxon>
        <taxon>Dikarya</taxon>
        <taxon>Basidiomycota</taxon>
        <taxon>Agaricomycotina</taxon>
        <taxon>Agaricomycetes</taxon>
        <taxon>Agaricomycetidae</taxon>
        <taxon>Boletales</taxon>
        <taxon>Suillineae</taxon>
        <taxon>Rhizopogonaceae</taxon>
        <taxon>Rhizopogon</taxon>
    </lineage>
</organism>
<protein>
    <submittedName>
        <fullName evidence="1">Uncharacterized protein</fullName>
    </submittedName>
</protein>
<accession>A0A1J8PUB3</accession>
<dbReference type="EMBL" id="LVVM01004821">
    <property type="protein sequence ID" value="OJA12079.1"/>
    <property type="molecule type" value="Genomic_DNA"/>
</dbReference>
<dbReference type="AlphaFoldDB" id="A0A1J8PUB3"/>
<name>A0A1J8PUB3_9AGAM</name>